<dbReference type="GO" id="GO:0020037">
    <property type="term" value="F:heme binding"/>
    <property type="evidence" value="ECO:0007669"/>
    <property type="project" value="TreeGrafter"/>
</dbReference>
<evidence type="ECO:0000313" key="16">
    <source>
        <dbReference type="Proteomes" id="UP000643405"/>
    </source>
</evidence>
<feature type="domain" description="Cytochrome b561 bacterial/Ni-hydrogenase" evidence="14">
    <location>
        <begin position="9"/>
        <end position="163"/>
    </location>
</feature>
<feature type="transmembrane region" description="Helical" evidence="13">
    <location>
        <begin position="135"/>
        <end position="154"/>
    </location>
</feature>
<dbReference type="SUPFAM" id="SSF81342">
    <property type="entry name" value="Transmembrane di-heme cytochromes"/>
    <property type="match status" value="1"/>
</dbReference>
<keyword evidence="3" id="KW-0813">Transport</keyword>
<dbReference type="GO" id="GO:0005886">
    <property type="term" value="C:plasma membrane"/>
    <property type="evidence" value="ECO:0007669"/>
    <property type="project" value="UniProtKB-SubCell"/>
</dbReference>
<dbReference type="PANTHER" id="PTHR30529:SF7">
    <property type="entry name" value="CYTOCHROME B561 BACTERIAL_NI-HYDROGENASE DOMAIN-CONTAINING PROTEIN"/>
    <property type="match status" value="1"/>
</dbReference>
<comment type="subcellular location">
    <subcellularLocation>
        <location evidence="2">Cell membrane</location>
        <topology evidence="2">Multi-pass membrane protein</topology>
    </subcellularLocation>
</comment>
<protein>
    <submittedName>
        <fullName evidence="15">Cytochrome b/b6 domain-containing protein</fullName>
    </submittedName>
</protein>
<feature type="transmembrane region" description="Helical" evidence="13">
    <location>
        <begin position="99"/>
        <end position="120"/>
    </location>
</feature>
<keyword evidence="9 13" id="KW-1133">Transmembrane helix</keyword>
<comment type="cofactor">
    <cofactor evidence="1">
        <name>heme b</name>
        <dbReference type="ChEBI" id="CHEBI:60344"/>
    </cofactor>
</comment>
<keyword evidence="10" id="KW-0408">Iron</keyword>
<evidence type="ECO:0000256" key="4">
    <source>
        <dbReference type="ARBA" id="ARBA00022475"/>
    </source>
</evidence>
<name>A0A8J6Q1L2_9HYPH</name>
<dbReference type="Pfam" id="PF01292">
    <property type="entry name" value="Ni_hydr_CYTB"/>
    <property type="match status" value="1"/>
</dbReference>
<evidence type="ECO:0000256" key="5">
    <source>
        <dbReference type="ARBA" id="ARBA00022617"/>
    </source>
</evidence>
<keyword evidence="8" id="KW-0249">Electron transport</keyword>
<evidence type="ECO:0000256" key="8">
    <source>
        <dbReference type="ARBA" id="ARBA00022982"/>
    </source>
</evidence>
<keyword evidence="4" id="KW-1003">Cell membrane</keyword>
<dbReference type="InterPro" id="IPR052168">
    <property type="entry name" value="Cytochrome_b561_oxidase"/>
</dbReference>
<evidence type="ECO:0000256" key="7">
    <source>
        <dbReference type="ARBA" id="ARBA00022723"/>
    </source>
</evidence>
<gene>
    <name evidence="15" type="ORF">ICI42_08745</name>
</gene>
<dbReference type="GO" id="GO:0009055">
    <property type="term" value="F:electron transfer activity"/>
    <property type="evidence" value="ECO:0007669"/>
    <property type="project" value="InterPro"/>
</dbReference>
<dbReference type="AlphaFoldDB" id="A0A8J6Q1L2"/>
<accession>A0A8J6Q1L2</accession>
<evidence type="ECO:0000256" key="12">
    <source>
        <dbReference type="ARBA" id="ARBA00037975"/>
    </source>
</evidence>
<dbReference type="PANTHER" id="PTHR30529">
    <property type="entry name" value="CYTOCHROME B561"/>
    <property type="match status" value="1"/>
</dbReference>
<dbReference type="Proteomes" id="UP000643405">
    <property type="component" value="Unassembled WGS sequence"/>
</dbReference>
<evidence type="ECO:0000256" key="1">
    <source>
        <dbReference type="ARBA" id="ARBA00001970"/>
    </source>
</evidence>
<dbReference type="GO" id="GO:0022904">
    <property type="term" value="P:respiratory electron transport chain"/>
    <property type="evidence" value="ECO:0007669"/>
    <property type="project" value="InterPro"/>
</dbReference>
<evidence type="ECO:0000256" key="13">
    <source>
        <dbReference type="SAM" id="Phobius"/>
    </source>
</evidence>
<organism evidence="15 16">
    <name type="scientific">Oryzicola mucosus</name>
    <dbReference type="NCBI Taxonomy" id="2767425"/>
    <lineage>
        <taxon>Bacteria</taxon>
        <taxon>Pseudomonadati</taxon>
        <taxon>Pseudomonadota</taxon>
        <taxon>Alphaproteobacteria</taxon>
        <taxon>Hyphomicrobiales</taxon>
        <taxon>Phyllobacteriaceae</taxon>
        <taxon>Oryzicola</taxon>
    </lineage>
</organism>
<sequence>MSLARPNGYSKLQISLHWAVVLLVLFQFLANGAMGDAWDAVREGAPVPPADVLGSNAHAVAGILVLLLAIGRIFLRLARGAPPPPENEAAPLRILARAIHGLIYLLLFLVPLSGMAAWFGGVHAAIGVHLIGKTVLMWLIFLHIAGALMQHFVFRSPVLRRMMVPDNS</sequence>
<evidence type="ECO:0000256" key="11">
    <source>
        <dbReference type="ARBA" id="ARBA00023136"/>
    </source>
</evidence>
<evidence type="ECO:0000256" key="10">
    <source>
        <dbReference type="ARBA" id="ARBA00023004"/>
    </source>
</evidence>
<comment type="caution">
    <text evidence="15">The sequence shown here is derived from an EMBL/GenBank/DDBJ whole genome shotgun (WGS) entry which is preliminary data.</text>
</comment>
<dbReference type="EMBL" id="JACVVX010000002">
    <property type="protein sequence ID" value="MBD0414740.1"/>
    <property type="molecule type" value="Genomic_DNA"/>
</dbReference>
<dbReference type="RefSeq" id="WP_188164165.1">
    <property type="nucleotide sequence ID" value="NZ_JACVVX010000002.1"/>
</dbReference>
<proteinExistence type="inferred from homology"/>
<evidence type="ECO:0000256" key="9">
    <source>
        <dbReference type="ARBA" id="ARBA00022989"/>
    </source>
</evidence>
<keyword evidence="5" id="KW-0349">Heme</keyword>
<evidence type="ECO:0000313" key="15">
    <source>
        <dbReference type="EMBL" id="MBD0414740.1"/>
    </source>
</evidence>
<dbReference type="InterPro" id="IPR016174">
    <property type="entry name" value="Di-haem_cyt_TM"/>
</dbReference>
<evidence type="ECO:0000256" key="6">
    <source>
        <dbReference type="ARBA" id="ARBA00022692"/>
    </source>
</evidence>
<keyword evidence="11 13" id="KW-0472">Membrane</keyword>
<keyword evidence="16" id="KW-1185">Reference proteome</keyword>
<keyword evidence="6 13" id="KW-0812">Transmembrane</keyword>
<keyword evidence="7" id="KW-0479">Metal-binding</keyword>
<evidence type="ECO:0000256" key="3">
    <source>
        <dbReference type="ARBA" id="ARBA00022448"/>
    </source>
</evidence>
<feature type="transmembrane region" description="Helical" evidence="13">
    <location>
        <begin position="59"/>
        <end position="78"/>
    </location>
</feature>
<comment type="similarity">
    <text evidence="12">Belongs to the cytochrome b561 family.</text>
</comment>
<evidence type="ECO:0000259" key="14">
    <source>
        <dbReference type="Pfam" id="PF01292"/>
    </source>
</evidence>
<evidence type="ECO:0000256" key="2">
    <source>
        <dbReference type="ARBA" id="ARBA00004651"/>
    </source>
</evidence>
<dbReference type="GO" id="GO:0046872">
    <property type="term" value="F:metal ion binding"/>
    <property type="evidence" value="ECO:0007669"/>
    <property type="project" value="UniProtKB-KW"/>
</dbReference>
<reference evidence="15" key="1">
    <citation type="submission" date="2020-09" db="EMBL/GenBank/DDBJ databases">
        <title>Genome seq and assembly of Tianweitania sp.</title>
        <authorList>
            <person name="Chhetri G."/>
        </authorList>
    </citation>
    <scope>NUCLEOTIDE SEQUENCE</scope>
    <source>
        <strain evidence="15">Rool2</strain>
    </source>
</reference>
<dbReference type="InterPro" id="IPR011577">
    <property type="entry name" value="Cyt_b561_bac/Ni-Hgenase"/>
</dbReference>